<dbReference type="SUPFAM" id="SSF50978">
    <property type="entry name" value="WD40 repeat-like"/>
    <property type="match status" value="1"/>
</dbReference>
<dbReference type="Proteomes" id="UP000316142">
    <property type="component" value="Unassembled WGS sequence"/>
</dbReference>
<keyword evidence="2" id="KW-1185">Reference proteome</keyword>
<reference evidence="1 2" key="1">
    <citation type="submission" date="2019-06" db="EMBL/GenBank/DDBJ databases">
        <title>Taxogenomics and systematics of the genus Pantoea.</title>
        <authorList>
            <person name="Tambong J.T."/>
        </authorList>
    </citation>
    <scope>NUCLEOTIDE SEQUENCE [LARGE SCALE GENOMIC DNA]</scope>
    <source>
        <strain evidence="1 2">LMG 2558</strain>
    </source>
</reference>
<sequence>MLGLFKKDKSDNYVESVLNIPSSSEKWLPVLQVAVGGLTEVGFSHQQNHLLLVVSSSGRSVYNCINGEKLAREYDEYSDWYSPLSLSCKGIGPLSHEDISICGLCGGGLPMYNRYGESLVRVAPEWPIELLIWCPINKDALATGHQDGCITLARDYFICAGFSWDGEFIVSATSSDFTVWCRK</sequence>
<evidence type="ECO:0000313" key="1">
    <source>
        <dbReference type="EMBL" id="TPV22449.1"/>
    </source>
</evidence>
<proteinExistence type="predicted"/>
<dbReference type="EMBL" id="VHIZ01000056">
    <property type="protein sequence ID" value="TPV22449.1"/>
    <property type="molecule type" value="Genomic_DNA"/>
</dbReference>
<accession>A0ABY2Z8V4</accession>
<name>A0ABY2Z8V4_9GAMM</name>
<evidence type="ECO:0000313" key="2">
    <source>
        <dbReference type="Proteomes" id="UP000316142"/>
    </source>
</evidence>
<gene>
    <name evidence="1" type="ORF">FJW00_19450</name>
</gene>
<dbReference type="InterPro" id="IPR036322">
    <property type="entry name" value="WD40_repeat_dom_sf"/>
</dbReference>
<protein>
    <submittedName>
        <fullName evidence="1">Uncharacterized protein</fullName>
    </submittedName>
</protein>
<comment type="caution">
    <text evidence="1">The sequence shown here is derived from an EMBL/GenBank/DDBJ whole genome shotgun (WGS) entry which is preliminary data.</text>
</comment>
<organism evidence="1 2">
    <name type="scientific">Pantoea anthophila</name>
    <dbReference type="NCBI Taxonomy" id="470931"/>
    <lineage>
        <taxon>Bacteria</taxon>
        <taxon>Pseudomonadati</taxon>
        <taxon>Pseudomonadota</taxon>
        <taxon>Gammaproteobacteria</taxon>
        <taxon>Enterobacterales</taxon>
        <taxon>Erwiniaceae</taxon>
        <taxon>Pantoea</taxon>
    </lineage>
</organism>